<keyword evidence="9" id="KW-0285">Flavoprotein</keyword>
<comment type="cofactor">
    <cofactor evidence="3">
        <name>FAD</name>
        <dbReference type="ChEBI" id="CHEBI:57692"/>
    </cofactor>
</comment>
<comment type="catalytic activity">
    <reaction evidence="21">
        <text>2 L-glutamate + NADP(+) = L-glutamine + 2-oxoglutarate + NADPH + H(+)</text>
        <dbReference type="Rhea" id="RHEA:15501"/>
        <dbReference type="ChEBI" id="CHEBI:15378"/>
        <dbReference type="ChEBI" id="CHEBI:16810"/>
        <dbReference type="ChEBI" id="CHEBI:29985"/>
        <dbReference type="ChEBI" id="CHEBI:57783"/>
        <dbReference type="ChEBI" id="CHEBI:58349"/>
        <dbReference type="ChEBI" id="CHEBI:58359"/>
        <dbReference type="EC" id="1.4.1.13"/>
    </reaction>
</comment>
<keyword evidence="11" id="KW-0479">Metal-binding</keyword>
<evidence type="ECO:0000256" key="8">
    <source>
        <dbReference type="ARBA" id="ARBA00022605"/>
    </source>
</evidence>
<dbReference type="FunFam" id="2.160.20.60:FF:000002">
    <property type="entry name" value="Glutamate synthase, large subunit"/>
    <property type="match status" value="1"/>
</dbReference>
<dbReference type="FunFam" id="3.20.20.70:FF:000061">
    <property type="entry name" value="Glutamate synthase large subunit"/>
    <property type="match status" value="1"/>
</dbReference>
<evidence type="ECO:0000256" key="7">
    <source>
        <dbReference type="ARBA" id="ARBA00012079"/>
    </source>
</evidence>
<dbReference type="InterPro" id="IPR036485">
    <property type="entry name" value="Glu_synth_asu_C_sf"/>
</dbReference>
<evidence type="ECO:0000313" key="26">
    <source>
        <dbReference type="EMBL" id="PYB86718.1"/>
    </source>
</evidence>
<feature type="domain" description="Glutamine amidotransferase type-2" evidence="25">
    <location>
        <begin position="15"/>
        <end position="405"/>
    </location>
</feature>
<comment type="pathway">
    <text evidence="5">Nitrogen metabolism.</text>
</comment>
<evidence type="ECO:0000259" key="25">
    <source>
        <dbReference type="PROSITE" id="PS51278"/>
    </source>
</evidence>
<dbReference type="GO" id="GO:0006537">
    <property type="term" value="P:glutamate biosynthetic process"/>
    <property type="evidence" value="ECO:0007669"/>
    <property type="project" value="UniProtKB-KW"/>
</dbReference>
<evidence type="ECO:0000256" key="3">
    <source>
        <dbReference type="ARBA" id="ARBA00001974"/>
    </source>
</evidence>
<evidence type="ECO:0000256" key="10">
    <source>
        <dbReference type="ARBA" id="ARBA00022643"/>
    </source>
</evidence>
<evidence type="ECO:0000256" key="20">
    <source>
        <dbReference type="ARBA" id="ARBA00037898"/>
    </source>
</evidence>
<dbReference type="InterPro" id="IPR002932">
    <property type="entry name" value="Glu_synthdom"/>
</dbReference>
<evidence type="ECO:0000256" key="19">
    <source>
        <dbReference type="ARBA" id="ARBA00023291"/>
    </source>
</evidence>
<dbReference type="InterPro" id="IPR050711">
    <property type="entry name" value="ET-N_metabolism_enzyme"/>
</dbReference>
<dbReference type="EMBL" id="QJRO01000001">
    <property type="protein sequence ID" value="PYB86718.1"/>
    <property type="molecule type" value="Genomic_DNA"/>
</dbReference>
<comment type="pathway">
    <text evidence="20">Amino-acid biosynthesis; L-glutamate biosynthesis via GLT pathway; L-glutamate from 2-oxoglutarate and L-glutamine (NADP(+) route): step 1/1.</text>
</comment>
<dbReference type="GO" id="GO:0051538">
    <property type="term" value="F:3 iron, 4 sulfur cluster binding"/>
    <property type="evidence" value="ECO:0007669"/>
    <property type="project" value="UniProtKB-KW"/>
</dbReference>
<dbReference type="SUPFAM" id="SSF51395">
    <property type="entry name" value="FMN-linked oxidoreductases"/>
    <property type="match status" value="1"/>
</dbReference>
<dbReference type="Gene3D" id="2.160.20.60">
    <property type="entry name" value="Glutamate synthase, alpha subunit, C-terminal domain"/>
    <property type="match status" value="1"/>
</dbReference>
<comment type="function">
    <text evidence="22">Catalyzes the conversion of L-glutamine and 2-oxoglutarate into two molecules of L-glutamate.</text>
</comment>
<comment type="pathway">
    <text evidence="4">Energy metabolism; nitrogen metabolism.</text>
</comment>
<evidence type="ECO:0000256" key="2">
    <source>
        <dbReference type="ARBA" id="ARBA00001927"/>
    </source>
</evidence>
<dbReference type="InterPro" id="IPR006982">
    <property type="entry name" value="Glu_synth_centr_N"/>
</dbReference>
<evidence type="ECO:0000256" key="4">
    <source>
        <dbReference type="ARBA" id="ARBA00004802"/>
    </source>
</evidence>
<dbReference type="RefSeq" id="WP_110697379.1">
    <property type="nucleotide sequence ID" value="NZ_QJRO01000001.1"/>
</dbReference>
<dbReference type="NCBIfam" id="NF008730">
    <property type="entry name" value="PRK11750.1"/>
    <property type="match status" value="1"/>
</dbReference>
<proteinExistence type="inferred from homology"/>
<evidence type="ECO:0000256" key="14">
    <source>
        <dbReference type="ARBA" id="ARBA00022962"/>
    </source>
</evidence>
<dbReference type="CDD" id="cd00982">
    <property type="entry name" value="gltB_C"/>
    <property type="match status" value="1"/>
</dbReference>
<sequence length="1481" mass="161727">MKTGLYHPEEFKDNCGFGLIAHMTGEPSHHLLQTAMQALTCMTHRGGINADGKTGDGCGLLMQKPDQFLRAVAQEHFAVELPRQYAVGMVFFNQDPVKAEAARANMDREIVNAGLKLVGWRKVPIDTSVLGRLALERLPQIEQVFIGGEGLSDQEFAIKLFSARRRSSVANAHDADHYICSFSHKTIIYKGLMMPRDLAAFYPDLGDERLQTAICVFHQRFSTNTLPKWPLAQPFRFLAHNGEINTITGNRNWAMARRTKFANDLIPDLEELGPLVNRVGSDSSSMDNMLELMVTGGIDLFRGVRMLVPPAWQNVETMDADLRAFYEYNSMHMEPWDGPAGIVMTEGRHAVCLLDRNGLRPARWVTTTNGYITIASEIGVWGYQPEEVLAKGRVGPGQILAVDTETGQILDTDAIDNRLKSRHPYKRWLRQHATRIQATLSDDQGVASYDADQLKQYMKMFQVTFEERDQVLRPLGEQGQEAVGSMGDDTPMAVLSQRVRSPYDFFRQQFAQVTNPPIDPLREAIVMSLEICLGAERNIFQESPEHASRVILSSPVISPAKWRSLMNLEREGFDRQLIDLNYEQSLGLEAAIRNIADQAEEAVRGGKTQLVLSDRYIAPGKLPVHASLAVGAVHHRLTEQGLRCDSNILVETATARDPHHFAVLLGFGASAVYPYLAYEVLADLIRTGEVLGDLDEVFKYYRKGISKGLLKILSKMGISTITSYRGAQLFEAIGLSEEVVGLSFKGVSSRIKGARFEDLESDQKLLAAEAWSARKPIQQGGLLKFVHGGEYHAYNPDVVNTLQAAVQQGDYAKFKEYTTLVDQRPVSMIRDLLKVKVADQALPLDEIEPLDAILKRFDSAGISLGALSPEAHEALAEAMNRLGARSNSGEGGEDPARYGTIKSSKIKQVATGRFGVTPEYLVNAEVLQIKVAQGAKPGEGGQLPGGKVNGLIARLRYAVPGVTLISPPPHHDIYSIEDLAQLIYDLKQVNPQALVSVKLVAEAGVGTIAAGVAKAYADLITISGYDGGTGASPLTSIKYAGAPWELGLAETHQTLRGNDLRGKVRVQTDGGLKTGLDVIKAAILGAESFGFGTAPMIALGCKYLRICHLNNCATGVATQNDKLRKDHYIGTVDMVINFFTFVAEETREWLAKLGVRSLGELIGRTDLLDVLPGDTERQGHLDLSPLLGSSHIPADKPQFCQVDKNPPFDQGELAEKMVAMALPAIRDMAGGEFAMDICNCDRSIGARISGEIARLHGNQGMAAAPITFRFKGTAGQSFGVWNAGGLNLHLEGDANDYVGKGMTGGKVTIVPPAGSPFETQNSAIVGNTCLYGATGGKLFAAGTAGERFAVRNSGAHAVVEGTGDHCCEYMTGGFVCVLGKTGYNFGSGMTGGFAYVLDMDNSFFDKLNHELVEIQRISGEAMEAYRSHLARVLGEYVEETGSEWGRELSENLDDYVRRFWLVKPKAANLKHLLSSTRANPQ</sequence>
<dbReference type="PANTHER" id="PTHR11938">
    <property type="entry name" value="FAD NADPH DEHYDROGENASE/OXIDOREDUCTASE"/>
    <property type="match status" value="1"/>
</dbReference>
<dbReference type="Pfam" id="PF00310">
    <property type="entry name" value="GATase_2"/>
    <property type="match status" value="1"/>
</dbReference>
<dbReference type="GO" id="GO:0019676">
    <property type="term" value="P:ammonia assimilation cycle"/>
    <property type="evidence" value="ECO:0007669"/>
    <property type="project" value="TreeGrafter"/>
</dbReference>
<dbReference type="CDD" id="cd00713">
    <property type="entry name" value="GltS"/>
    <property type="match status" value="1"/>
</dbReference>
<evidence type="ECO:0000256" key="17">
    <source>
        <dbReference type="ARBA" id="ARBA00023014"/>
    </source>
</evidence>
<dbReference type="Gene3D" id="3.20.20.70">
    <property type="entry name" value="Aldolase class I"/>
    <property type="match status" value="2"/>
</dbReference>
<keyword evidence="15" id="KW-0560">Oxidoreductase</keyword>
<evidence type="ECO:0000256" key="1">
    <source>
        <dbReference type="ARBA" id="ARBA00001917"/>
    </source>
</evidence>
<evidence type="ECO:0000256" key="12">
    <source>
        <dbReference type="ARBA" id="ARBA00022827"/>
    </source>
</evidence>
<dbReference type="Gene3D" id="3.60.20.10">
    <property type="entry name" value="Glutamine Phosphoribosylpyrophosphate, subunit 1, domain 1"/>
    <property type="match status" value="1"/>
</dbReference>
<comment type="cofactor">
    <cofactor evidence="1">
        <name>FMN</name>
        <dbReference type="ChEBI" id="CHEBI:58210"/>
    </cofactor>
</comment>
<gene>
    <name evidence="26" type="ORF">DMX07_02690</name>
</gene>
<dbReference type="EC" id="1.4.1.13" evidence="7"/>
<dbReference type="SUPFAM" id="SSF69336">
    <property type="entry name" value="Alpha subunit of glutamate synthase, C-terminal domain"/>
    <property type="match status" value="1"/>
</dbReference>
<dbReference type="GO" id="GO:0046872">
    <property type="term" value="F:metal ion binding"/>
    <property type="evidence" value="ECO:0007669"/>
    <property type="project" value="UniProtKB-KW"/>
</dbReference>
<keyword evidence="17" id="KW-0411">Iron-sulfur</keyword>
<keyword evidence="10" id="KW-0288">FMN</keyword>
<comment type="caution">
    <text evidence="26">The sequence shown here is derived from an EMBL/GenBank/DDBJ whole genome shotgun (WGS) entry which is preliminary data.</text>
</comment>
<evidence type="ECO:0000256" key="16">
    <source>
        <dbReference type="ARBA" id="ARBA00023004"/>
    </source>
</evidence>
<organism evidence="26 27">
    <name type="scientific">Pseudomonas soli</name>
    <dbReference type="NCBI Taxonomy" id="1306993"/>
    <lineage>
        <taxon>Bacteria</taxon>
        <taxon>Pseudomonadati</taxon>
        <taxon>Pseudomonadota</taxon>
        <taxon>Gammaproteobacteria</taxon>
        <taxon>Pseudomonadales</taxon>
        <taxon>Pseudomonadaceae</taxon>
        <taxon>Pseudomonas</taxon>
    </lineage>
</organism>
<evidence type="ECO:0000256" key="24">
    <source>
        <dbReference type="ARBA" id="ARBA00079921"/>
    </source>
</evidence>
<evidence type="ECO:0000256" key="6">
    <source>
        <dbReference type="ARBA" id="ARBA00009716"/>
    </source>
</evidence>
<dbReference type="GO" id="GO:0004355">
    <property type="term" value="F:glutamate synthase (NADPH) activity"/>
    <property type="evidence" value="ECO:0007669"/>
    <property type="project" value="UniProtKB-EC"/>
</dbReference>
<dbReference type="Proteomes" id="UP000247620">
    <property type="component" value="Unassembled WGS sequence"/>
</dbReference>
<keyword evidence="18" id="KW-0314">Glutamate biosynthesis</keyword>
<evidence type="ECO:0000256" key="21">
    <source>
        <dbReference type="ARBA" id="ARBA00048151"/>
    </source>
</evidence>
<evidence type="ECO:0000256" key="22">
    <source>
        <dbReference type="ARBA" id="ARBA00053198"/>
    </source>
</evidence>
<evidence type="ECO:0000313" key="27">
    <source>
        <dbReference type="Proteomes" id="UP000247620"/>
    </source>
</evidence>
<evidence type="ECO:0000256" key="5">
    <source>
        <dbReference type="ARBA" id="ARBA00004909"/>
    </source>
</evidence>
<comment type="cofactor">
    <cofactor evidence="2">
        <name>[3Fe-4S] cluster</name>
        <dbReference type="ChEBI" id="CHEBI:21137"/>
    </cofactor>
</comment>
<evidence type="ECO:0000256" key="18">
    <source>
        <dbReference type="ARBA" id="ARBA00023164"/>
    </source>
</evidence>
<dbReference type="InterPro" id="IPR017932">
    <property type="entry name" value="GATase_2_dom"/>
</dbReference>
<name>A0A2V4I845_9PSED</name>
<dbReference type="FunFam" id="3.60.20.10:FF:000001">
    <property type="entry name" value="Glutamate synthase, large subunit"/>
    <property type="match status" value="1"/>
</dbReference>
<protein>
    <recommendedName>
        <fullName evidence="23">Glutamate synthase [NADPH] large chain</fullName>
        <ecNumber evidence="7">1.4.1.13</ecNumber>
    </recommendedName>
    <alternativeName>
        <fullName evidence="24">Glutamate synthase subunit alpha</fullName>
    </alternativeName>
</protein>
<dbReference type="PANTHER" id="PTHR11938:SF148">
    <property type="entry name" value="GLUTAMATE SYNTHASE [NADPH] LARGE CHAIN"/>
    <property type="match status" value="1"/>
</dbReference>
<evidence type="ECO:0000256" key="11">
    <source>
        <dbReference type="ARBA" id="ARBA00022723"/>
    </source>
</evidence>
<dbReference type="Pfam" id="PF01493">
    <property type="entry name" value="GXGXG"/>
    <property type="match status" value="1"/>
</dbReference>
<keyword evidence="12" id="KW-0274">FAD</keyword>
<dbReference type="SUPFAM" id="SSF56235">
    <property type="entry name" value="N-terminal nucleophile aminohydrolases (Ntn hydrolases)"/>
    <property type="match status" value="1"/>
</dbReference>
<dbReference type="InterPro" id="IPR013785">
    <property type="entry name" value="Aldolase_TIM"/>
</dbReference>
<evidence type="ECO:0000256" key="23">
    <source>
        <dbReference type="ARBA" id="ARBA00072108"/>
    </source>
</evidence>
<keyword evidence="8" id="KW-0028">Amino-acid biosynthesis</keyword>
<keyword evidence="19" id="KW-0003">3Fe-4S</keyword>
<evidence type="ECO:0000256" key="13">
    <source>
        <dbReference type="ARBA" id="ARBA00022857"/>
    </source>
</evidence>
<keyword evidence="16" id="KW-0408">Iron</keyword>
<evidence type="ECO:0000256" key="9">
    <source>
        <dbReference type="ARBA" id="ARBA00022630"/>
    </source>
</evidence>
<reference evidence="26 27" key="1">
    <citation type="submission" date="2018-06" db="EMBL/GenBank/DDBJ databases">
        <title>Pseudomonas diversity within urban Lake Michigan freshwaters.</title>
        <authorList>
            <person name="Batrich M."/>
            <person name="Hatzopoulos T."/>
            <person name="Putonti C."/>
        </authorList>
    </citation>
    <scope>NUCLEOTIDE SEQUENCE [LARGE SCALE GENOMIC DNA]</scope>
    <source>
        <strain evidence="26 27">LBp-160603</strain>
    </source>
</reference>
<dbReference type="InterPro" id="IPR002489">
    <property type="entry name" value="Glu_synth_asu_C"/>
</dbReference>
<dbReference type="Pfam" id="PF01645">
    <property type="entry name" value="Glu_synthase"/>
    <property type="match status" value="1"/>
</dbReference>
<dbReference type="Pfam" id="PF04898">
    <property type="entry name" value="Glu_syn_central"/>
    <property type="match status" value="1"/>
</dbReference>
<keyword evidence="14" id="KW-0315">Glutamine amidotransferase</keyword>
<dbReference type="InterPro" id="IPR029055">
    <property type="entry name" value="Ntn_hydrolases_N"/>
</dbReference>
<dbReference type="CDD" id="cd02808">
    <property type="entry name" value="GltS_FMN"/>
    <property type="match status" value="1"/>
</dbReference>
<comment type="similarity">
    <text evidence="6">Belongs to the glutamate synthase family.</text>
</comment>
<keyword evidence="13" id="KW-0521">NADP</keyword>
<dbReference type="PROSITE" id="PS51278">
    <property type="entry name" value="GATASE_TYPE_2"/>
    <property type="match status" value="1"/>
</dbReference>
<dbReference type="FunFam" id="3.20.20.70:FF:000109">
    <property type="entry name" value="Glutamate synthase, large subunit"/>
    <property type="match status" value="1"/>
</dbReference>
<evidence type="ECO:0000256" key="15">
    <source>
        <dbReference type="ARBA" id="ARBA00023002"/>
    </source>
</evidence>
<accession>A0A2V4I845</accession>